<dbReference type="SMART" id="SM00646">
    <property type="entry name" value="Ami_3"/>
    <property type="match status" value="1"/>
</dbReference>
<evidence type="ECO:0000259" key="2">
    <source>
        <dbReference type="SMART" id="SM00646"/>
    </source>
</evidence>
<dbReference type="CDD" id="cd02696">
    <property type="entry name" value="MurNAc-LAA"/>
    <property type="match status" value="1"/>
</dbReference>
<dbReference type="RefSeq" id="WP_254759975.1">
    <property type="nucleotide sequence ID" value="NZ_JANCLT010000009.1"/>
</dbReference>
<accession>A0AA41XAS4</accession>
<reference evidence="3" key="1">
    <citation type="submission" date="2022-07" db="EMBL/GenBank/DDBJ databases">
        <authorList>
            <person name="Li W.-J."/>
            <person name="Deng Q.-Q."/>
        </authorList>
    </citation>
    <scope>NUCLEOTIDE SEQUENCE</scope>
    <source>
        <strain evidence="3">SYSU M60031</strain>
    </source>
</reference>
<name>A0AA41XAS4_9BACI</name>
<dbReference type="Pfam" id="PF01520">
    <property type="entry name" value="Amidase_3"/>
    <property type="match status" value="1"/>
</dbReference>
<proteinExistence type="predicted"/>
<dbReference type="GO" id="GO:0009253">
    <property type="term" value="P:peptidoglycan catabolic process"/>
    <property type="evidence" value="ECO:0007669"/>
    <property type="project" value="InterPro"/>
</dbReference>
<dbReference type="GO" id="GO:0030288">
    <property type="term" value="C:outer membrane-bounded periplasmic space"/>
    <property type="evidence" value="ECO:0007669"/>
    <property type="project" value="TreeGrafter"/>
</dbReference>
<organism evidence="3 4">
    <name type="scientific">Ectobacillus ponti</name>
    <dbReference type="NCBI Taxonomy" id="2961894"/>
    <lineage>
        <taxon>Bacteria</taxon>
        <taxon>Bacillati</taxon>
        <taxon>Bacillota</taxon>
        <taxon>Bacilli</taxon>
        <taxon>Bacillales</taxon>
        <taxon>Bacillaceae</taxon>
        <taxon>Ectobacillus</taxon>
    </lineage>
</organism>
<dbReference type="PANTHER" id="PTHR30404:SF0">
    <property type="entry name" value="N-ACETYLMURAMOYL-L-ALANINE AMIDASE AMIC"/>
    <property type="match status" value="1"/>
</dbReference>
<keyword evidence="4" id="KW-1185">Reference proteome</keyword>
<sequence>MVKKIFWDKGHGGADPGACGNGLRESDLTHAIVEYAMGYMNANYSGFEQRTSRAGDQTVPLGQRDDLADNWGADIFISVHINAGGGTGFESYVYNGGVDAQTLALQKVLNDEILAAMRQFGNIQAHGGAAARQDNFSVLRETNMPAVLTENLFIDSNDAQYLKNTAFLQAVGEAHARAAAKHLGLPAQSPKQFFFYTGGYSGEGLAKIHSYLMGKGLGFTPSRGREGHLFFTVGPFQETAASADVEGFLKENGYWYSKQQG</sequence>
<dbReference type="InterPro" id="IPR050695">
    <property type="entry name" value="N-acetylmuramoyl_amidase_3"/>
</dbReference>
<comment type="caution">
    <text evidence="3">The sequence shown here is derived from an EMBL/GenBank/DDBJ whole genome shotgun (WGS) entry which is preliminary data.</text>
</comment>
<dbReference type="GO" id="GO:0008745">
    <property type="term" value="F:N-acetylmuramoyl-L-alanine amidase activity"/>
    <property type="evidence" value="ECO:0007669"/>
    <property type="project" value="InterPro"/>
</dbReference>
<dbReference type="AlphaFoldDB" id="A0AA41XAS4"/>
<dbReference type="EMBL" id="JANCLT010000009">
    <property type="protein sequence ID" value="MCP8970055.1"/>
    <property type="molecule type" value="Genomic_DNA"/>
</dbReference>
<dbReference type="InterPro" id="IPR002508">
    <property type="entry name" value="MurNAc-LAA_cat"/>
</dbReference>
<dbReference type="Gene3D" id="3.40.630.40">
    <property type="entry name" value="Zn-dependent exopeptidases"/>
    <property type="match status" value="1"/>
</dbReference>
<evidence type="ECO:0000313" key="3">
    <source>
        <dbReference type="EMBL" id="MCP8970055.1"/>
    </source>
</evidence>
<evidence type="ECO:0000313" key="4">
    <source>
        <dbReference type="Proteomes" id="UP001156102"/>
    </source>
</evidence>
<gene>
    <name evidence="3" type="ORF">NK662_16145</name>
</gene>
<dbReference type="SUPFAM" id="SSF53187">
    <property type="entry name" value="Zn-dependent exopeptidases"/>
    <property type="match status" value="1"/>
</dbReference>
<keyword evidence="1" id="KW-0378">Hydrolase</keyword>
<dbReference type="PANTHER" id="PTHR30404">
    <property type="entry name" value="N-ACETYLMURAMOYL-L-ALANINE AMIDASE"/>
    <property type="match status" value="1"/>
</dbReference>
<feature type="domain" description="MurNAc-LAA" evidence="2">
    <location>
        <begin position="65"/>
        <end position="180"/>
    </location>
</feature>
<protein>
    <submittedName>
        <fullName evidence="3">N-acetylmuramoyl-L-alanine amidase</fullName>
    </submittedName>
</protein>
<evidence type="ECO:0000256" key="1">
    <source>
        <dbReference type="ARBA" id="ARBA00022801"/>
    </source>
</evidence>
<dbReference type="Proteomes" id="UP001156102">
    <property type="component" value="Unassembled WGS sequence"/>
</dbReference>